<evidence type="ECO:0000256" key="4">
    <source>
        <dbReference type="PIRSR" id="PIRSR005739-1"/>
    </source>
</evidence>
<accession>A0A5S4FPV6</accession>
<dbReference type="GO" id="GO:0046983">
    <property type="term" value="F:protein dimerization activity"/>
    <property type="evidence" value="ECO:0007669"/>
    <property type="project" value="InterPro"/>
</dbReference>
<dbReference type="PROSITE" id="PS51683">
    <property type="entry name" value="SAM_OMT_II"/>
    <property type="match status" value="1"/>
</dbReference>
<dbReference type="EMBL" id="VCKY01000029">
    <property type="protein sequence ID" value="TMR22464.1"/>
    <property type="molecule type" value="Genomic_DNA"/>
</dbReference>
<dbReference type="Gene3D" id="1.10.10.10">
    <property type="entry name" value="Winged helix-like DNA-binding domain superfamily/Winged helix DNA-binding domain"/>
    <property type="match status" value="1"/>
</dbReference>
<comment type="caution">
    <text evidence="7">The sequence shown here is derived from an EMBL/GenBank/DDBJ whole genome shotgun (WGS) entry which is preliminary data.</text>
</comment>
<dbReference type="GO" id="GO:0008171">
    <property type="term" value="F:O-methyltransferase activity"/>
    <property type="evidence" value="ECO:0007669"/>
    <property type="project" value="InterPro"/>
</dbReference>
<dbReference type="Proteomes" id="UP000309128">
    <property type="component" value="Unassembled WGS sequence"/>
</dbReference>
<dbReference type="SUPFAM" id="SSF53335">
    <property type="entry name" value="S-adenosyl-L-methionine-dependent methyltransferases"/>
    <property type="match status" value="1"/>
</dbReference>
<dbReference type="Gene3D" id="3.40.50.150">
    <property type="entry name" value="Vaccinia Virus protein VP39"/>
    <property type="match status" value="1"/>
</dbReference>
<dbReference type="PANTHER" id="PTHR43712">
    <property type="entry name" value="PUTATIVE (AFU_ORTHOLOGUE AFUA_4G14580)-RELATED"/>
    <property type="match status" value="1"/>
</dbReference>
<dbReference type="OrthoDB" id="3804952at2"/>
<keyword evidence="1" id="KW-0489">Methyltransferase</keyword>
<evidence type="ECO:0000256" key="1">
    <source>
        <dbReference type="ARBA" id="ARBA00022603"/>
    </source>
</evidence>
<dbReference type="InterPro" id="IPR029063">
    <property type="entry name" value="SAM-dependent_MTases_sf"/>
</dbReference>
<keyword evidence="2" id="KW-0808">Transferase</keyword>
<evidence type="ECO:0000313" key="7">
    <source>
        <dbReference type="EMBL" id="TMR22464.1"/>
    </source>
</evidence>
<evidence type="ECO:0000256" key="3">
    <source>
        <dbReference type="ARBA" id="ARBA00022691"/>
    </source>
</evidence>
<feature type="active site" description="Proton acceptor" evidence="4">
    <location>
        <position position="263"/>
    </location>
</feature>
<keyword evidence="3" id="KW-0949">S-adenosyl-L-methionine</keyword>
<evidence type="ECO:0000313" key="8">
    <source>
        <dbReference type="Proteomes" id="UP000309128"/>
    </source>
</evidence>
<dbReference type="PIRSF" id="PIRSF005739">
    <property type="entry name" value="O-mtase"/>
    <property type="match status" value="1"/>
</dbReference>
<dbReference type="InterPro" id="IPR012967">
    <property type="entry name" value="COMT_dimerisation"/>
</dbReference>
<dbReference type="GO" id="GO:0032259">
    <property type="term" value="P:methylation"/>
    <property type="evidence" value="ECO:0007669"/>
    <property type="project" value="UniProtKB-KW"/>
</dbReference>
<protein>
    <submittedName>
        <fullName evidence="7">Uncharacterized protein</fullName>
    </submittedName>
</protein>
<dbReference type="Pfam" id="PF00891">
    <property type="entry name" value="Methyltransf_2"/>
    <property type="match status" value="1"/>
</dbReference>
<dbReference type="SUPFAM" id="SSF46785">
    <property type="entry name" value="Winged helix' DNA-binding domain"/>
    <property type="match status" value="1"/>
</dbReference>
<feature type="domain" description="O-methyltransferase dimerisation" evidence="6">
    <location>
        <begin position="39"/>
        <end position="107"/>
    </location>
</feature>
<dbReference type="InterPro" id="IPR036388">
    <property type="entry name" value="WH-like_DNA-bd_sf"/>
</dbReference>
<sequence>MTTDHHDLTKLFAAGSCADRPVASPYQALRAMTVGGDVRLKALWAFVTLGIPLILKDGPRASDDVAAVCEADRSKMRRFLYAMHAYGLVDRDAAGRYGLTAMGQVLLPGEGSMWAEVGVTMAPLWQEAGERLPETICIGHPAILRDHVAPHALLTRDRQLATLFDMFMNGQSRAVADALADRDYSSVRTLAVAGGGARNVLDTILRAHPHLKGILVERSRVAEQAEHHHAEQEVADPVQVAYADMFSDLCPPADVIILPLVLHNHDDTDSRLLLAHVGDALRKAGPLARLWCIETLLPKPGVCTSAIDLDVRMMTLFADGQERTLEQYQELMRLAGLDIIATEALPADQTLMIAQPAA</sequence>
<feature type="domain" description="O-methyltransferase C-terminal" evidence="5">
    <location>
        <begin position="154"/>
        <end position="336"/>
    </location>
</feature>
<keyword evidence="8" id="KW-1185">Reference proteome</keyword>
<proteinExistence type="predicted"/>
<evidence type="ECO:0000256" key="2">
    <source>
        <dbReference type="ARBA" id="ARBA00022679"/>
    </source>
</evidence>
<gene>
    <name evidence="7" type="ORF">ETD86_11490</name>
</gene>
<evidence type="ECO:0000259" key="6">
    <source>
        <dbReference type="Pfam" id="PF08100"/>
    </source>
</evidence>
<dbReference type="InterPro" id="IPR001077">
    <property type="entry name" value="COMT_C"/>
</dbReference>
<evidence type="ECO:0000259" key="5">
    <source>
        <dbReference type="Pfam" id="PF00891"/>
    </source>
</evidence>
<dbReference type="InterPro" id="IPR016461">
    <property type="entry name" value="COMT-like"/>
</dbReference>
<dbReference type="InterPro" id="IPR036390">
    <property type="entry name" value="WH_DNA-bd_sf"/>
</dbReference>
<organism evidence="7 8">
    <name type="scientific">Nonomuraea turkmeniaca</name>
    <dbReference type="NCBI Taxonomy" id="103838"/>
    <lineage>
        <taxon>Bacteria</taxon>
        <taxon>Bacillati</taxon>
        <taxon>Actinomycetota</taxon>
        <taxon>Actinomycetes</taxon>
        <taxon>Streptosporangiales</taxon>
        <taxon>Streptosporangiaceae</taxon>
        <taxon>Nonomuraea</taxon>
    </lineage>
</organism>
<dbReference type="Gene3D" id="1.10.287.1350">
    <property type="match status" value="1"/>
</dbReference>
<dbReference type="PANTHER" id="PTHR43712:SF2">
    <property type="entry name" value="O-METHYLTRANSFERASE CICE"/>
    <property type="match status" value="1"/>
</dbReference>
<dbReference type="RefSeq" id="WP_138666120.1">
    <property type="nucleotide sequence ID" value="NZ_VCKY01000029.1"/>
</dbReference>
<reference evidence="7 8" key="1">
    <citation type="submission" date="2019-05" db="EMBL/GenBank/DDBJ databases">
        <title>Draft genome sequence of Nonomuraea turkmeniaca DSM 43926.</title>
        <authorList>
            <person name="Saricaoglu S."/>
            <person name="Isik K."/>
        </authorList>
    </citation>
    <scope>NUCLEOTIDE SEQUENCE [LARGE SCALE GENOMIC DNA]</scope>
    <source>
        <strain evidence="7 8">DSM 43926</strain>
    </source>
</reference>
<dbReference type="AlphaFoldDB" id="A0A5S4FPV6"/>
<dbReference type="Pfam" id="PF08100">
    <property type="entry name" value="Dimerisation"/>
    <property type="match status" value="1"/>
</dbReference>
<name>A0A5S4FPV6_9ACTN</name>